<keyword evidence="3" id="KW-1185">Reference proteome</keyword>
<dbReference type="Proteomes" id="UP000274756">
    <property type="component" value="Unassembled WGS sequence"/>
</dbReference>
<evidence type="ECO:0000313" key="2">
    <source>
        <dbReference type="Proteomes" id="UP000038040"/>
    </source>
</evidence>
<proteinExistence type="predicted"/>
<gene>
    <name evidence="1" type="ORF">DME_LOCUS4370</name>
</gene>
<evidence type="ECO:0000313" key="1">
    <source>
        <dbReference type="EMBL" id="VDN54397.1"/>
    </source>
</evidence>
<evidence type="ECO:0000313" key="3">
    <source>
        <dbReference type="Proteomes" id="UP000274756"/>
    </source>
</evidence>
<dbReference type="AlphaFoldDB" id="A0A0N4U0D6"/>
<sequence>MRSSSTTGVDAYFTIYLVMDGVKSEEGQSRSGFSDCKPKRKRVAVNTLFFPYSRGLLNYSSSSNTLANLPQSSAKPVMSVKPLSDSKESFNDDEVSQSTRLSEFLSSQNGSAFCKSLSAKYHCNASTSLHSLSYCAREPTHFNEIGSNIINTIHSSIHTEISSDAEKVENSSEKNHLVIRFMQLEIVWISDILKSLRALSDRALLPYIKSSFLHRFVSIPVCE</sequence>
<accession>A0A0N4U0D6</accession>
<organism evidence="2 4">
    <name type="scientific">Dracunculus medinensis</name>
    <name type="common">Guinea worm</name>
    <dbReference type="NCBI Taxonomy" id="318479"/>
    <lineage>
        <taxon>Eukaryota</taxon>
        <taxon>Metazoa</taxon>
        <taxon>Ecdysozoa</taxon>
        <taxon>Nematoda</taxon>
        <taxon>Chromadorea</taxon>
        <taxon>Rhabditida</taxon>
        <taxon>Spirurina</taxon>
        <taxon>Dracunculoidea</taxon>
        <taxon>Dracunculidae</taxon>
        <taxon>Dracunculus</taxon>
    </lineage>
</organism>
<name>A0A0N4U0D6_DRAME</name>
<reference evidence="1 3" key="2">
    <citation type="submission" date="2018-11" db="EMBL/GenBank/DDBJ databases">
        <authorList>
            <consortium name="Pathogen Informatics"/>
        </authorList>
    </citation>
    <scope>NUCLEOTIDE SEQUENCE [LARGE SCALE GENOMIC DNA]</scope>
</reference>
<evidence type="ECO:0000313" key="4">
    <source>
        <dbReference type="WBParaSite" id="DME_0000001001-mRNA-1"/>
    </source>
</evidence>
<dbReference type="EMBL" id="UYYG01001150">
    <property type="protein sequence ID" value="VDN54397.1"/>
    <property type="molecule type" value="Genomic_DNA"/>
</dbReference>
<protein>
    <submittedName>
        <fullName evidence="4">CDT1 domain-containing protein</fullName>
    </submittedName>
</protein>
<reference evidence="4" key="1">
    <citation type="submission" date="2017-02" db="UniProtKB">
        <authorList>
            <consortium name="WormBaseParasite"/>
        </authorList>
    </citation>
    <scope>IDENTIFICATION</scope>
</reference>
<dbReference type="WBParaSite" id="DME_0000001001-mRNA-1">
    <property type="protein sequence ID" value="DME_0000001001-mRNA-1"/>
    <property type="gene ID" value="DME_0000001001"/>
</dbReference>
<dbReference type="Proteomes" id="UP000038040">
    <property type="component" value="Unplaced"/>
</dbReference>